<evidence type="ECO:0000256" key="1">
    <source>
        <dbReference type="ARBA" id="ARBA00022475"/>
    </source>
</evidence>
<dbReference type="HAMAP" id="MF_00708">
    <property type="entry name" value="Fumarate_red_C"/>
    <property type="match status" value="1"/>
</dbReference>
<evidence type="ECO:0000256" key="2">
    <source>
        <dbReference type="ARBA" id="ARBA00022692"/>
    </source>
</evidence>
<comment type="subcellular location">
    <subcellularLocation>
        <location evidence="5">Cell membrane</location>
        <topology evidence="5">Multi-pass membrane protein</topology>
    </subcellularLocation>
</comment>
<evidence type="ECO:0000256" key="4">
    <source>
        <dbReference type="ARBA" id="ARBA00023136"/>
    </source>
</evidence>
<dbReference type="RefSeq" id="WP_038623857.1">
    <property type="nucleotide sequence ID" value="NZ_CAXOMJ010000009.1"/>
</dbReference>
<sequence>MISKRKPWSPPVNAGWWRHLAFYRFYMLREGTALPALWFSLELIFALYALKGGADQWDAFISFLRHPIVLLLNLVTLAAALLHSKTWFELAPKAAIVMVKGEKLKPQPIIIALWIVMLLATFGSLWLALQA</sequence>
<keyword evidence="7" id="KW-1185">Reference proteome</keyword>
<dbReference type="InterPro" id="IPR003510">
    <property type="entry name" value="Fumarate_red_C"/>
</dbReference>
<dbReference type="GeneID" id="84633802"/>
<keyword evidence="1 5" id="KW-1003">Cell membrane</keyword>
<proteinExistence type="inferred from homology"/>
<reference evidence="6 7" key="1">
    <citation type="submission" date="2018-01" db="EMBL/GenBank/DDBJ databases">
        <title>Complete and assembled Genome of Pantoea calida DSM22759T.</title>
        <authorList>
            <person name="Stevens M.J.A."/>
            <person name="Zurfluh K."/>
            <person name="Stephan R."/>
        </authorList>
    </citation>
    <scope>NUCLEOTIDE SEQUENCE [LARGE SCALE GENOMIC DNA]</scope>
    <source>
        <strain evidence="6 7">DSM 22759</strain>
    </source>
</reference>
<evidence type="ECO:0000256" key="5">
    <source>
        <dbReference type="HAMAP-Rule" id="MF_00708"/>
    </source>
</evidence>
<gene>
    <name evidence="5" type="primary">frdC</name>
    <name evidence="6" type="ORF">C2E16_18590</name>
</gene>
<dbReference type="SUPFAM" id="SSF81343">
    <property type="entry name" value="Fumarate reductase respiratory complex transmembrane subunits"/>
    <property type="match status" value="1"/>
</dbReference>
<dbReference type="CDD" id="cd00546">
    <property type="entry name" value="QFR_TypeD_subunitC"/>
    <property type="match status" value="1"/>
</dbReference>
<protein>
    <recommendedName>
        <fullName evidence="5">Fumarate reductase subunit C</fullName>
    </recommendedName>
    <alternativeName>
        <fullName evidence="5">Fumarate reductase 15 kDa hydrophobic protein</fullName>
    </alternativeName>
    <alternativeName>
        <fullName evidence="5">Quinol-fumarate reductase subunit C</fullName>
        <shortName evidence="5">QFR subunit C</shortName>
    </alternativeName>
</protein>
<keyword evidence="2 5" id="KW-0812">Transmembrane</keyword>
<dbReference type="EMBL" id="CP026378">
    <property type="protein sequence ID" value="AUY26705.1"/>
    <property type="molecule type" value="Genomic_DNA"/>
</dbReference>
<evidence type="ECO:0000313" key="6">
    <source>
        <dbReference type="EMBL" id="AUY26705.1"/>
    </source>
</evidence>
<comment type="function">
    <text evidence="5">Two distinct, membrane-bound, FAD-containing enzymes are responsible for the catalysis of fumarate and succinate interconversion; fumarate reductase is used in anaerobic growth, and succinate dehydrogenase is used in aerobic growth. Anchors the catalytic components of the fumarate reductase complex to the cell inner membrane, binds quinones.</text>
</comment>
<dbReference type="Gene3D" id="1.20.1300.10">
    <property type="entry name" value="Fumarate reductase/succinate dehydrogenase, transmembrane subunit"/>
    <property type="match status" value="1"/>
</dbReference>
<feature type="transmembrane region" description="Helical" evidence="5">
    <location>
        <begin position="70"/>
        <end position="88"/>
    </location>
</feature>
<feature type="transmembrane region" description="Helical" evidence="5">
    <location>
        <begin position="109"/>
        <end position="129"/>
    </location>
</feature>
<dbReference type="NCBIfam" id="NF003445">
    <property type="entry name" value="PRK04987.1"/>
    <property type="match status" value="1"/>
</dbReference>
<organism evidence="6 7">
    <name type="scientific">Mixta calida</name>
    <dbReference type="NCBI Taxonomy" id="665913"/>
    <lineage>
        <taxon>Bacteria</taxon>
        <taxon>Pseudomonadati</taxon>
        <taxon>Pseudomonadota</taxon>
        <taxon>Gammaproteobacteria</taxon>
        <taxon>Enterobacterales</taxon>
        <taxon>Erwiniaceae</taxon>
        <taxon>Mixta</taxon>
    </lineage>
</organism>
<evidence type="ECO:0000256" key="3">
    <source>
        <dbReference type="ARBA" id="ARBA00022989"/>
    </source>
</evidence>
<dbReference type="Proteomes" id="UP000237673">
    <property type="component" value="Chromosome"/>
</dbReference>
<dbReference type="Pfam" id="PF02300">
    <property type="entry name" value="Fumarate_red_C"/>
    <property type="match status" value="1"/>
</dbReference>
<dbReference type="InterPro" id="IPR034804">
    <property type="entry name" value="SQR/QFR_C/D"/>
</dbReference>
<name>A0ABN5HFU7_9GAMM</name>
<comment type="subunit">
    <text evidence="5">Part of an enzyme complex containing four subunits: a flavoprotein (FrdA), an iron-sulfur protein (FrdB), and two hydrophobic anchor proteins (FrdC and FrdD).</text>
</comment>
<dbReference type="PIRSF" id="PIRSF000180">
    <property type="entry name" value="FrdC"/>
    <property type="match status" value="1"/>
</dbReference>
<keyword evidence="3 5" id="KW-1133">Transmembrane helix</keyword>
<comment type="similarity">
    <text evidence="5">Belongs to the FrdC family.</text>
</comment>
<feature type="transmembrane region" description="Helical" evidence="5">
    <location>
        <begin position="32"/>
        <end position="50"/>
    </location>
</feature>
<evidence type="ECO:0000313" key="7">
    <source>
        <dbReference type="Proteomes" id="UP000237673"/>
    </source>
</evidence>
<keyword evidence="4 5" id="KW-0472">Membrane</keyword>
<accession>A0ABN5HFU7</accession>